<evidence type="ECO:0000313" key="4">
    <source>
        <dbReference type="Proteomes" id="UP000448292"/>
    </source>
</evidence>
<protein>
    <submittedName>
        <fullName evidence="3">Carboxymuconolactone decarboxylase family protein</fullName>
    </submittedName>
</protein>
<dbReference type="InterPro" id="IPR029032">
    <property type="entry name" value="AhpD-like"/>
</dbReference>
<proteinExistence type="predicted"/>
<dbReference type="OrthoDB" id="9793083at2"/>
<evidence type="ECO:0000313" key="3">
    <source>
        <dbReference type="EMBL" id="TVM17424.1"/>
    </source>
</evidence>
<dbReference type="SUPFAM" id="SSF69118">
    <property type="entry name" value="AhpD-like"/>
    <property type="match status" value="1"/>
</dbReference>
<feature type="region of interest" description="Disordered" evidence="1">
    <location>
        <begin position="1"/>
        <end position="31"/>
    </location>
</feature>
<gene>
    <name evidence="3" type="ORF">DPQ33_09105</name>
</gene>
<sequence length="151" mass="16083">MNRNPDSSASASYPGSRSSAGHQAPEDQSERHMRGLANLARVDGHGGAEVLAAVEAVSPDLARYLVEFAFGDVYARPGLSLRDREIAALTALAAQSAWPQFKVHVRAALRAGLTRNEIIELVIQAAVYCGFPTALNALFATGDVFAAMEEE</sequence>
<dbReference type="EMBL" id="QMIE01000007">
    <property type="protein sequence ID" value="TVM17424.1"/>
    <property type="molecule type" value="Genomic_DNA"/>
</dbReference>
<dbReference type="AlphaFoldDB" id="A0A7M3MEW7"/>
<dbReference type="PANTHER" id="PTHR33570">
    <property type="entry name" value="4-CARBOXYMUCONOLACTONE DECARBOXYLASE FAMILY PROTEIN"/>
    <property type="match status" value="1"/>
</dbReference>
<feature type="domain" description="Carboxymuconolactone decarboxylase-like" evidence="2">
    <location>
        <begin position="59"/>
        <end position="141"/>
    </location>
</feature>
<dbReference type="InterPro" id="IPR052512">
    <property type="entry name" value="4CMD/NDH-1_regulator"/>
</dbReference>
<dbReference type="Gene3D" id="1.20.1290.10">
    <property type="entry name" value="AhpD-like"/>
    <property type="match status" value="1"/>
</dbReference>
<evidence type="ECO:0000259" key="2">
    <source>
        <dbReference type="Pfam" id="PF02627"/>
    </source>
</evidence>
<organism evidence="3 4">
    <name type="scientific">Oceanidesulfovibrio indonesiensis</name>
    <dbReference type="NCBI Taxonomy" id="54767"/>
    <lineage>
        <taxon>Bacteria</taxon>
        <taxon>Pseudomonadati</taxon>
        <taxon>Thermodesulfobacteriota</taxon>
        <taxon>Desulfovibrionia</taxon>
        <taxon>Desulfovibrionales</taxon>
        <taxon>Desulfovibrionaceae</taxon>
        <taxon>Oceanidesulfovibrio</taxon>
    </lineage>
</organism>
<dbReference type="GO" id="GO:0051920">
    <property type="term" value="F:peroxiredoxin activity"/>
    <property type="evidence" value="ECO:0007669"/>
    <property type="project" value="InterPro"/>
</dbReference>
<evidence type="ECO:0000256" key="1">
    <source>
        <dbReference type="SAM" id="MobiDB-lite"/>
    </source>
</evidence>
<keyword evidence="4" id="KW-1185">Reference proteome</keyword>
<comment type="caution">
    <text evidence="3">The sequence shown here is derived from an EMBL/GenBank/DDBJ whole genome shotgun (WGS) entry which is preliminary data.</text>
</comment>
<dbReference type="Proteomes" id="UP000448292">
    <property type="component" value="Unassembled WGS sequence"/>
</dbReference>
<name>A0A7M3MEW7_9BACT</name>
<reference evidence="3 4" key="1">
    <citation type="submission" date="2018-06" db="EMBL/GenBank/DDBJ databases">
        <title>Complete genome of Desulfovibrio indonesiensis P37SLT.</title>
        <authorList>
            <person name="Crispim J.S."/>
            <person name="Vidigal P.M.P."/>
            <person name="Silva L.C.F."/>
            <person name="Laguardia C.N."/>
            <person name="Araujo L.C."/>
            <person name="Dias R.S."/>
            <person name="Sousa M.P."/>
            <person name="Paula S.O."/>
            <person name="Silva C."/>
        </authorList>
    </citation>
    <scope>NUCLEOTIDE SEQUENCE [LARGE SCALE GENOMIC DNA]</scope>
    <source>
        <strain evidence="3 4">P37SLT</strain>
    </source>
</reference>
<dbReference type="RefSeq" id="WP_144302911.1">
    <property type="nucleotide sequence ID" value="NZ_QMIE01000007.1"/>
</dbReference>
<accession>A0A7M3MEW7</accession>
<dbReference type="PANTHER" id="PTHR33570:SF10">
    <property type="entry name" value="GAMMA-CARBOXYMUCONOLACTONE DECARBOXYLASE"/>
    <property type="match status" value="1"/>
</dbReference>
<dbReference type="Pfam" id="PF02627">
    <property type="entry name" value="CMD"/>
    <property type="match status" value="1"/>
</dbReference>
<feature type="compositionally biased region" description="Low complexity" evidence="1">
    <location>
        <begin position="7"/>
        <end position="20"/>
    </location>
</feature>
<dbReference type="InterPro" id="IPR003779">
    <property type="entry name" value="CMD-like"/>
</dbReference>